<reference evidence="1 2" key="1">
    <citation type="submission" date="2018-02" db="EMBL/GenBank/DDBJ databases">
        <title>Genomic Reconstructions from Amazon Rainforest and Pasture Soil Reveal Novel Insights into the Physiology of Candidate Phyla in Tropical Sites.</title>
        <authorList>
            <person name="Kroeger M.E."/>
            <person name="Delmont T."/>
            <person name="Eren A.M."/>
            <person name="Guo J."/>
            <person name="Meyer K.M."/>
            <person name="Khan K."/>
            <person name="Rodrigues J.L.M."/>
            <person name="Bohannan B.J.M."/>
            <person name="Tringe S."/>
            <person name="Borges C.D."/>
            <person name="Tiedje J."/>
            <person name="Tsai S.M."/>
            <person name="Nusslein K."/>
        </authorList>
    </citation>
    <scope>NUCLEOTIDE SEQUENCE [LARGE SCALE GENOMIC DNA]</scope>
    <source>
        <strain evidence="1">Amazon FNV 2010 28 9</strain>
    </source>
</reference>
<dbReference type="PANTHER" id="PTHR34387:SF1">
    <property type="entry name" value="PERIPLASMIC IMMUNOGENIC PROTEIN"/>
    <property type="match status" value="1"/>
</dbReference>
<sequence>MTKQILGAFVGTLAAGAVIIGVTKLLGPIPLSISQTTTNKQSTFDVSGTGEVTTAPDQAEISLGYQTTSTTVADAQNKGNQVINTITKDVQSLGINSADIKTVSYSLYPSYDFSAGQHISGYNLNISLDVKVKDFDKVNQVIDVATKDGANQVGGISFTISDAKEKDIENQARKQAIDEAKNKAQSTAQLAGIRLGKIVNVTEDTAQAPRPVPLLAKDMAVNAAGTAAPTQVNPGSTT</sequence>
<dbReference type="Proteomes" id="UP000246104">
    <property type="component" value="Unassembled WGS sequence"/>
</dbReference>
<evidence type="ECO:0000313" key="2">
    <source>
        <dbReference type="Proteomes" id="UP000246104"/>
    </source>
</evidence>
<dbReference type="InterPro" id="IPR007497">
    <property type="entry name" value="SIMPL/DUF541"/>
</dbReference>
<organism evidence="1 2">
    <name type="scientific">Candidatus Cerribacteria bacterium 'Amazon FNV 2010 28 9'</name>
    <dbReference type="NCBI Taxonomy" id="2081795"/>
    <lineage>
        <taxon>Bacteria</taxon>
        <taxon>Candidatus Cerribacteria</taxon>
    </lineage>
</organism>
<dbReference type="Gene3D" id="3.30.70.2970">
    <property type="entry name" value="Protein of unknown function (DUF541), domain 2"/>
    <property type="match status" value="1"/>
</dbReference>
<dbReference type="GO" id="GO:0006974">
    <property type="term" value="P:DNA damage response"/>
    <property type="evidence" value="ECO:0007669"/>
    <property type="project" value="TreeGrafter"/>
</dbReference>
<evidence type="ECO:0008006" key="3">
    <source>
        <dbReference type="Google" id="ProtNLM"/>
    </source>
</evidence>
<dbReference type="Gene3D" id="3.30.110.170">
    <property type="entry name" value="Protein of unknown function (DUF541), domain 1"/>
    <property type="match status" value="1"/>
</dbReference>
<name>A0A317JRY0_9BACT</name>
<protein>
    <recommendedName>
        <fullName evidence="3">SIMPL domain-containing protein</fullName>
    </recommendedName>
</protein>
<gene>
    <name evidence="1" type="ORF">C5B42_04775</name>
</gene>
<dbReference type="EMBL" id="PSRQ01000053">
    <property type="protein sequence ID" value="PWU22904.1"/>
    <property type="molecule type" value="Genomic_DNA"/>
</dbReference>
<dbReference type="InterPro" id="IPR052022">
    <property type="entry name" value="26kDa_periplasmic_antigen"/>
</dbReference>
<feature type="non-terminal residue" evidence="1">
    <location>
        <position position="238"/>
    </location>
</feature>
<dbReference type="PANTHER" id="PTHR34387">
    <property type="entry name" value="SLR1258 PROTEIN"/>
    <property type="match status" value="1"/>
</dbReference>
<accession>A0A317JRY0</accession>
<dbReference type="AlphaFoldDB" id="A0A317JRY0"/>
<comment type="caution">
    <text evidence="1">The sequence shown here is derived from an EMBL/GenBank/DDBJ whole genome shotgun (WGS) entry which is preliminary data.</text>
</comment>
<evidence type="ECO:0000313" key="1">
    <source>
        <dbReference type="EMBL" id="PWU22904.1"/>
    </source>
</evidence>
<proteinExistence type="predicted"/>
<dbReference type="Pfam" id="PF04402">
    <property type="entry name" value="SIMPL"/>
    <property type="match status" value="1"/>
</dbReference>